<gene>
    <name evidence="1" type="ORF">MAIT1_00563</name>
</gene>
<proteinExistence type="predicted"/>
<dbReference type="RefSeq" id="WP_085446526.1">
    <property type="nucleotide sequence ID" value="NZ_LVJN01000021.1"/>
</dbReference>
<dbReference type="PROSITE" id="PS00018">
    <property type="entry name" value="EF_HAND_1"/>
    <property type="match status" value="1"/>
</dbReference>
<comment type="caution">
    <text evidence="1">The sequence shown here is derived from an EMBL/GenBank/DDBJ whole genome shotgun (WGS) entry which is preliminary data.</text>
</comment>
<organism evidence="1 2">
    <name type="scientific">Magnetofaba australis IT-1</name>
    <dbReference type="NCBI Taxonomy" id="1434232"/>
    <lineage>
        <taxon>Bacteria</taxon>
        <taxon>Pseudomonadati</taxon>
        <taxon>Pseudomonadota</taxon>
        <taxon>Magnetococcia</taxon>
        <taxon>Magnetococcales</taxon>
        <taxon>Magnetococcaceae</taxon>
        <taxon>Magnetofaba</taxon>
    </lineage>
</organism>
<name>A0A1Y2JZ08_9PROT</name>
<evidence type="ECO:0000313" key="2">
    <source>
        <dbReference type="Proteomes" id="UP000194003"/>
    </source>
</evidence>
<dbReference type="AlphaFoldDB" id="A0A1Y2JZ08"/>
<evidence type="ECO:0008006" key="3">
    <source>
        <dbReference type="Google" id="ProtNLM"/>
    </source>
</evidence>
<dbReference type="Proteomes" id="UP000194003">
    <property type="component" value="Unassembled WGS sequence"/>
</dbReference>
<sequence length="168" mass="17565">MAIAAVDTGALYSALSAHLTAQAGMSGVNLEPRAQSVARNLISRFSAQLTSQLDTDESGALEGEELSAFSSAVITRLDVNGDKALNSDEFANLLNGAREGSMALLDFDADLSGTIETLSGATGSMRYAMQSYQQSQLLGAARGQSPSFAALYAMLGAPTEFQRIDLFA</sequence>
<keyword evidence="2" id="KW-1185">Reference proteome</keyword>
<protein>
    <recommendedName>
        <fullName evidence="3">EF-hand domain-containing protein</fullName>
    </recommendedName>
</protein>
<accession>A0A1Y2JZ08</accession>
<dbReference type="InterPro" id="IPR018247">
    <property type="entry name" value="EF_Hand_1_Ca_BS"/>
</dbReference>
<dbReference type="EMBL" id="LVJN01000021">
    <property type="protein sequence ID" value="OSM00130.1"/>
    <property type="molecule type" value="Genomic_DNA"/>
</dbReference>
<evidence type="ECO:0000313" key="1">
    <source>
        <dbReference type="EMBL" id="OSM00130.1"/>
    </source>
</evidence>
<dbReference type="Gene3D" id="1.10.238.10">
    <property type="entry name" value="EF-hand"/>
    <property type="match status" value="1"/>
</dbReference>
<dbReference type="SUPFAM" id="SSF47473">
    <property type="entry name" value="EF-hand"/>
    <property type="match status" value="1"/>
</dbReference>
<reference evidence="1 2" key="1">
    <citation type="journal article" date="2016" name="BMC Genomics">
        <title>Combined genomic and structural analyses of a cultured magnetotactic bacterium reveals its niche adaptation to a dynamic environment.</title>
        <authorList>
            <person name="Araujo A.C."/>
            <person name="Morillo V."/>
            <person name="Cypriano J."/>
            <person name="Teixeira L.C."/>
            <person name="Leao P."/>
            <person name="Lyra S."/>
            <person name="Almeida L.G."/>
            <person name="Bazylinski D.A."/>
            <person name="Vasconcellos A.T."/>
            <person name="Abreu F."/>
            <person name="Lins U."/>
        </authorList>
    </citation>
    <scope>NUCLEOTIDE SEQUENCE [LARGE SCALE GENOMIC DNA]</scope>
    <source>
        <strain evidence="1 2">IT-1</strain>
    </source>
</reference>
<dbReference type="InterPro" id="IPR011992">
    <property type="entry name" value="EF-hand-dom_pair"/>
</dbReference>